<evidence type="ECO:0000256" key="2">
    <source>
        <dbReference type="SAM" id="MobiDB-lite"/>
    </source>
</evidence>
<evidence type="ECO:0000313" key="6">
    <source>
        <dbReference type="Proteomes" id="UP000332933"/>
    </source>
</evidence>
<reference evidence="5 6" key="1">
    <citation type="submission" date="2019-03" db="EMBL/GenBank/DDBJ databases">
        <authorList>
            <person name="Gaulin E."/>
            <person name="Dumas B."/>
        </authorList>
    </citation>
    <scope>NUCLEOTIDE SEQUENCE [LARGE SCALE GENOMIC DNA]</scope>
    <source>
        <strain evidence="5">CBS 568.67</strain>
    </source>
</reference>
<feature type="transmembrane region" description="Helical" evidence="3">
    <location>
        <begin position="265"/>
        <end position="291"/>
    </location>
</feature>
<accession>A0A485KW38</accession>
<dbReference type="EMBL" id="VJMH01005362">
    <property type="protein sequence ID" value="KAF0696864.1"/>
    <property type="molecule type" value="Genomic_DNA"/>
</dbReference>
<dbReference type="EMBL" id="CAADRA010005383">
    <property type="protein sequence ID" value="VFT89259.1"/>
    <property type="molecule type" value="Genomic_DNA"/>
</dbReference>
<feature type="transmembrane region" description="Helical" evidence="3">
    <location>
        <begin position="199"/>
        <end position="227"/>
    </location>
</feature>
<keyword evidence="1" id="KW-0175">Coiled coil</keyword>
<proteinExistence type="predicted"/>
<organism evidence="5 6">
    <name type="scientific">Aphanomyces stellatus</name>
    <dbReference type="NCBI Taxonomy" id="120398"/>
    <lineage>
        <taxon>Eukaryota</taxon>
        <taxon>Sar</taxon>
        <taxon>Stramenopiles</taxon>
        <taxon>Oomycota</taxon>
        <taxon>Saprolegniomycetes</taxon>
        <taxon>Saprolegniales</taxon>
        <taxon>Verrucalvaceae</taxon>
        <taxon>Aphanomyces</taxon>
    </lineage>
</organism>
<dbReference type="AlphaFoldDB" id="A0A485KW38"/>
<gene>
    <name evidence="5" type="primary">Aste57867_12408</name>
    <name evidence="4" type="ORF">As57867_012362</name>
    <name evidence="5" type="ORF">ASTE57867_12408</name>
</gene>
<keyword evidence="6" id="KW-1185">Reference proteome</keyword>
<evidence type="ECO:0000313" key="4">
    <source>
        <dbReference type="EMBL" id="KAF0696864.1"/>
    </source>
</evidence>
<name>A0A485KW38_9STRA</name>
<keyword evidence="3" id="KW-0472">Membrane</keyword>
<dbReference type="Proteomes" id="UP000332933">
    <property type="component" value="Unassembled WGS sequence"/>
</dbReference>
<evidence type="ECO:0000313" key="5">
    <source>
        <dbReference type="EMBL" id="VFT89259.1"/>
    </source>
</evidence>
<keyword evidence="3" id="KW-0812">Transmembrane</keyword>
<protein>
    <submittedName>
        <fullName evidence="5">Aste57867_12408 protein</fullName>
    </submittedName>
</protein>
<keyword evidence="3" id="KW-1133">Transmembrane helix</keyword>
<feature type="transmembrane region" description="Helical" evidence="3">
    <location>
        <begin position="174"/>
        <end position="193"/>
    </location>
</feature>
<sequence>MAKGKRAKKSDPPPPRPPSAAAVTETPSFIFPVTRRPPPPSIEEARGTEAAVALESTLARLNISTAKLKTTTAQLEVAKSHTARLQRQLDAAEDKVTTTGHQLQDATLQLAKANTRNTHLEAALKATRSLCPPTAAATRGRGPPRRDVLARFGAAHPDKTARRRRCDWTRCRRILVALFVAPFRPLVLVPFLVAEVVLAAVACAVLVASIALGLALLPLCCCGIVILGRLPKIAESFVGCDLGLLNSIAPRLSTRYASTLPAKAVAYYVLIKAPLAVVALALSLAPLVVAWHCVAQVSTATNANHQNIGGWIQVEFSAAALGLVYVSVGTTIPSIHVLWHAAKYFLDADADNAKSMFSIV</sequence>
<reference evidence="4" key="2">
    <citation type="submission" date="2019-06" db="EMBL/GenBank/DDBJ databases">
        <title>Genomics analysis of Aphanomyces spp. identifies a new class of oomycete effector associated with host adaptation.</title>
        <authorList>
            <person name="Gaulin E."/>
        </authorList>
    </citation>
    <scope>NUCLEOTIDE SEQUENCE</scope>
    <source>
        <strain evidence="4">CBS 578.67</strain>
    </source>
</reference>
<evidence type="ECO:0000256" key="1">
    <source>
        <dbReference type="SAM" id="Coils"/>
    </source>
</evidence>
<feature type="coiled-coil region" evidence="1">
    <location>
        <begin position="75"/>
        <end position="123"/>
    </location>
</feature>
<evidence type="ECO:0000256" key="3">
    <source>
        <dbReference type="SAM" id="Phobius"/>
    </source>
</evidence>
<feature type="region of interest" description="Disordered" evidence="2">
    <location>
        <begin position="1"/>
        <end position="43"/>
    </location>
</feature>